<evidence type="ECO:0000313" key="1">
    <source>
        <dbReference type="EMBL" id="AXF76646.1"/>
    </source>
</evidence>
<dbReference type="Proteomes" id="UP000264980">
    <property type="component" value="Chromosome"/>
</dbReference>
<protein>
    <submittedName>
        <fullName evidence="1">Uncharacterized protein</fullName>
    </submittedName>
</protein>
<accession>A0A345CT79</accession>
<dbReference type="AlphaFoldDB" id="A0A345CT79"/>
<evidence type="ECO:0000313" key="2">
    <source>
        <dbReference type="Proteomes" id="UP000264980"/>
    </source>
</evidence>
<name>A0A345CT79_9GAMM</name>
<reference evidence="1 2" key="1">
    <citation type="submission" date="2016-01" db="EMBL/GenBank/DDBJ databases">
        <authorList>
            <person name="Oliw E.H."/>
        </authorList>
    </citation>
    <scope>NUCLEOTIDE SEQUENCE [LARGE SCALE GENOMIC DNA]</scope>
    <source>
        <strain evidence="1 2">MDcuke</strain>
    </source>
</reference>
<sequence length="79" mass="8177">MSKETGGPAFAQSGFVSAAGQSFVSEDCGGAGMTLRDYFAAEAINGILSDSDAGLLDDDLQCYAGISYRLADAMLEARK</sequence>
<proteinExistence type="predicted"/>
<gene>
    <name evidence="1" type="ORF">AV903_12300</name>
</gene>
<dbReference type="EMBL" id="CP013970">
    <property type="protein sequence ID" value="AXF76646.1"/>
    <property type="molecule type" value="Genomic_DNA"/>
</dbReference>
<organism evidence="1 2">
    <name type="scientific">Erwinia tracheiphila</name>
    <dbReference type="NCBI Taxonomy" id="65700"/>
    <lineage>
        <taxon>Bacteria</taxon>
        <taxon>Pseudomonadati</taxon>
        <taxon>Pseudomonadota</taxon>
        <taxon>Gammaproteobacteria</taxon>
        <taxon>Enterobacterales</taxon>
        <taxon>Erwiniaceae</taxon>
        <taxon>Erwinia</taxon>
    </lineage>
</organism>